<evidence type="ECO:0000313" key="3">
    <source>
        <dbReference type="Proteomes" id="UP000653565"/>
    </source>
</evidence>
<protein>
    <recommendedName>
        <fullName evidence="4">Transcription factor domain-containing protein</fullName>
    </recommendedName>
</protein>
<dbReference type="OrthoDB" id="10250282at2759"/>
<organism evidence="2 3">
    <name type="scientific">Aspergillus fumigatiaffinis</name>
    <dbReference type="NCBI Taxonomy" id="340414"/>
    <lineage>
        <taxon>Eukaryota</taxon>
        <taxon>Fungi</taxon>
        <taxon>Dikarya</taxon>
        <taxon>Ascomycota</taxon>
        <taxon>Pezizomycotina</taxon>
        <taxon>Eurotiomycetes</taxon>
        <taxon>Eurotiomycetidae</taxon>
        <taxon>Eurotiales</taxon>
        <taxon>Aspergillaceae</taxon>
        <taxon>Aspergillus</taxon>
        <taxon>Aspergillus subgen. Fumigati</taxon>
    </lineage>
</organism>
<evidence type="ECO:0008006" key="4">
    <source>
        <dbReference type="Google" id="ProtNLM"/>
    </source>
</evidence>
<evidence type="ECO:0000313" key="2">
    <source>
        <dbReference type="EMBL" id="KAF4229503.1"/>
    </source>
</evidence>
<reference evidence="2" key="2">
    <citation type="submission" date="2020-04" db="EMBL/GenBank/DDBJ databases">
        <authorList>
            <person name="Santos R.A.C."/>
            <person name="Steenwyk J.L."/>
            <person name="Rivero-Menendez O."/>
            <person name="Mead M.E."/>
            <person name="Silva L.P."/>
            <person name="Bastos R.W."/>
            <person name="Alastruey-Izquierdo A."/>
            <person name="Goldman G.H."/>
            <person name="Rokas A."/>
        </authorList>
    </citation>
    <scope>NUCLEOTIDE SEQUENCE</scope>
    <source>
        <strain evidence="2">CNM-CM6805</strain>
    </source>
</reference>
<dbReference type="CDD" id="cd12148">
    <property type="entry name" value="fungal_TF_MHR"/>
    <property type="match status" value="1"/>
</dbReference>
<dbReference type="PANTHER" id="PTHR47431:SF5">
    <property type="entry name" value="ZN(II)2CYS6 TRANSCRIPTION FACTOR (EUROFUNG)"/>
    <property type="match status" value="1"/>
</dbReference>
<dbReference type="Proteomes" id="UP000653565">
    <property type="component" value="Unassembled WGS sequence"/>
</dbReference>
<keyword evidence="3" id="KW-1185">Reference proteome</keyword>
<feature type="compositionally biased region" description="Polar residues" evidence="1">
    <location>
        <begin position="507"/>
        <end position="525"/>
    </location>
</feature>
<comment type="caution">
    <text evidence="2">The sequence shown here is derived from an EMBL/GenBank/DDBJ whole genome shotgun (WGS) entry which is preliminary data.</text>
</comment>
<evidence type="ECO:0000256" key="1">
    <source>
        <dbReference type="SAM" id="MobiDB-lite"/>
    </source>
</evidence>
<feature type="region of interest" description="Disordered" evidence="1">
    <location>
        <begin position="506"/>
        <end position="528"/>
    </location>
</feature>
<dbReference type="AlphaFoldDB" id="A0A8H4GWI5"/>
<name>A0A8H4GWI5_9EURO</name>
<dbReference type="PANTHER" id="PTHR47431">
    <property type="entry name" value="ZN(II)2CYS6 TRANSCRIPTION FACTOR (EUROFUNG)-RELATED"/>
    <property type="match status" value="1"/>
</dbReference>
<sequence>MEFSLAGLINNPAGPGNNESILWQQCLPRQQMSSPIILRLVGLPSELPAFPEIPSTAVRPEFAVKAKVLAQTASRKPTHASIFLADGEDHGIAENRPTLSARLIESANLEEVWKNEAHRTLTEMFSLSVEWLSHLVGMSGPGAGLRSIDTPMEEIESIFDSVFAPIPGEAAHELDPSLVSDLVHLYGSDEDILDAYYVFIHPYHPILPPPERLPVYNRPLFQWPESRPSSPLSLAISALLVLIPHPNESDPLRAEYVKLRRGFAQSFARDALNAVELDSSLLNPSNNVISADRAQFHTKVPLHLEGILALNLLSVYEYAQRGNLCTMTDRANEALTSAMKLSLHESLEEDEYAEARRRTWWMTYMVACQAAILNSMPATFDPFDPHFVTPLPEGWKVPVEAQQTLLETVAFMTDLEQTKASGQSDSGIRERMLSLDSQIGSLLFLCRDTRSAPKIVPTRVESPEVAASQIMITIAEIRLHTARIKAHRLCAFQDIPSFHQRQYEFGPSTTVSESETQPESPSASGAETALPLTYSSSSPLQFPFSSHESSKICFHGALTIVALLNNLPFPNPTNEIPLNSPPYLSKTTRVEIPRSILTFACCGMQSGYVMLMLCLKARVLRDRRMEASNFANTPSLTALLNELHQSLRLLVKCLNNCAIAFEALSGMRDRIAQAMEKEFQR</sequence>
<accession>A0A8H4GWI5</accession>
<gene>
    <name evidence="2" type="ORF">CNMCM6805_001425</name>
</gene>
<proteinExistence type="predicted"/>
<reference evidence="2" key="1">
    <citation type="journal article" date="2020" name="bioRxiv">
        <title>Genomic and phenotypic heterogeneity of clinical isolates of the human pathogens Aspergillus fumigatus, Aspergillus lentulus and Aspergillus fumigatiaffinis.</title>
        <authorList>
            <person name="dos Santos R.A.C."/>
            <person name="Steenwyk J.L."/>
            <person name="Rivero-Menendez O."/>
            <person name="Mead M.E."/>
            <person name="Silva L.P."/>
            <person name="Bastos R.W."/>
            <person name="Alastruey-Izquierdo A."/>
            <person name="Goldman G.H."/>
            <person name="Rokas A."/>
        </authorList>
    </citation>
    <scope>NUCLEOTIDE SEQUENCE</scope>
    <source>
        <strain evidence="2">CNM-CM6805</strain>
    </source>
</reference>
<dbReference type="EMBL" id="JAAAPX010000131">
    <property type="protein sequence ID" value="KAF4229503.1"/>
    <property type="molecule type" value="Genomic_DNA"/>
</dbReference>